<dbReference type="AlphaFoldDB" id="A0A9N7YB91"/>
<dbReference type="Proteomes" id="UP001153269">
    <property type="component" value="Unassembled WGS sequence"/>
</dbReference>
<accession>A0A9N7YB91</accession>
<name>A0A9N7YB91_PLEPL</name>
<reference evidence="1" key="1">
    <citation type="submission" date="2020-03" db="EMBL/GenBank/DDBJ databases">
        <authorList>
            <person name="Weist P."/>
        </authorList>
    </citation>
    <scope>NUCLEOTIDE SEQUENCE</scope>
</reference>
<comment type="caution">
    <text evidence="1">The sequence shown here is derived from an EMBL/GenBank/DDBJ whole genome shotgun (WGS) entry which is preliminary data.</text>
</comment>
<organism evidence="1 2">
    <name type="scientific">Pleuronectes platessa</name>
    <name type="common">European plaice</name>
    <dbReference type="NCBI Taxonomy" id="8262"/>
    <lineage>
        <taxon>Eukaryota</taxon>
        <taxon>Metazoa</taxon>
        <taxon>Chordata</taxon>
        <taxon>Craniata</taxon>
        <taxon>Vertebrata</taxon>
        <taxon>Euteleostomi</taxon>
        <taxon>Actinopterygii</taxon>
        <taxon>Neopterygii</taxon>
        <taxon>Teleostei</taxon>
        <taxon>Neoteleostei</taxon>
        <taxon>Acanthomorphata</taxon>
        <taxon>Carangaria</taxon>
        <taxon>Pleuronectiformes</taxon>
        <taxon>Pleuronectoidei</taxon>
        <taxon>Pleuronectidae</taxon>
        <taxon>Pleuronectes</taxon>
    </lineage>
</organism>
<evidence type="ECO:0000313" key="1">
    <source>
        <dbReference type="EMBL" id="CAB1419388.1"/>
    </source>
</evidence>
<sequence length="68" mass="7627">MQGEPMSKRQNLIKTCEGVLQSCTERCTAVNTCLHVWWKDAVIQNCGTKPHVLVKHNSKSSQKSRGQS</sequence>
<protein>
    <submittedName>
        <fullName evidence="1">Uncharacterized protein</fullName>
    </submittedName>
</protein>
<proteinExistence type="predicted"/>
<keyword evidence="2" id="KW-1185">Reference proteome</keyword>
<evidence type="ECO:0000313" key="2">
    <source>
        <dbReference type="Proteomes" id="UP001153269"/>
    </source>
</evidence>
<gene>
    <name evidence="1" type="ORF">PLEPLA_LOCUS7219</name>
</gene>
<dbReference type="EMBL" id="CADEAL010000388">
    <property type="protein sequence ID" value="CAB1419388.1"/>
    <property type="molecule type" value="Genomic_DNA"/>
</dbReference>